<keyword evidence="5" id="KW-0997">Cell inner membrane</keyword>
<dbReference type="Proteomes" id="UP000241986">
    <property type="component" value="Unassembled WGS sequence"/>
</dbReference>
<dbReference type="PANTHER" id="PTHR38779:SF2">
    <property type="entry name" value="TYPE II SECRETION SYSTEM PROTEIN I-RELATED"/>
    <property type="match status" value="1"/>
</dbReference>
<evidence type="ECO:0000256" key="1">
    <source>
        <dbReference type="ARBA" id="ARBA00004377"/>
    </source>
</evidence>
<evidence type="ECO:0000256" key="4">
    <source>
        <dbReference type="ARBA" id="ARBA00022481"/>
    </source>
</evidence>
<sequence>MARNTIMRQQGFSLLEAIVALTILAGATMALFGWIGGSLAQLTRAESYIDAAPTLQSAVNYLKLKDLGNNPQGTFESGNISISWHATPIEKERNGVMGSNFILSLYQVELTIIHKNRTLPPLTTRVVNYHLKPGVQERREIY</sequence>
<keyword evidence="6 9" id="KW-0812">Transmembrane</keyword>
<dbReference type="InterPro" id="IPR010052">
    <property type="entry name" value="T2SS_protein-GspI"/>
</dbReference>
<organism evidence="10 11">
    <name type="scientific">Aeromonas veronii</name>
    <dbReference type="NCBI Taxonomy" id="654"/>
    <lineage>
        <taxon>Bacteria</taxon>
        <taxon>Pseudomonadati</taxon>
        <taxon>Pseudomonadota</taxon>
        <taxon>Gammaproteobacteria</taxon>
        <taxon>Aeromonadales</taxon>
        <taxon>Aeromonadaceae</taxon>
        <taxon>Aeromonas</taxon>
    </lineage>
</organism>
<evidence type="ECO:0000256" key="8">
    <source>
        <dbReference type="ARBA" id="ARBA00023136"/>
    </source>
</evidence>
<dbReference type="GO" id="GO:0015628">
    <property type="term" value="P:protein secretion by the type II secretion system"/>
    <property type="evidence" value="ECO:0007669"/>
    <property type="project" value="InterPro"/>
</dbReference>
<dbReference type="InterPro" id="IPR012902">
    <property type="entry name" value="N_methyl_site"/>
</dbReference>
<keyword evidence="4" id="KW-0488">Methylation</keyword>
<dbReference type="KEGG" id="avo:AMS64_16665"/>
<dbReference type="GO" id="GO:0015627">
    <property type="term" value="C:type II protein secretion system complex"/>
    <property type="evidence" value="ECO:0007669"/>
    <property type="project" value="InterPro"/>
</dbReference>
<evidence type="ECO:0000256" key="6">
    <source>
        <dbReference type="ARBA" id="ARBA00022692"/>
    </source>
</evidence>
<keyword evidence="3" id="KW-1003">Cell membrane</keyword>
<accession>A0A2S3XH21</accession>
<dbReference type="AlphaFoldDB" id="A0A2S3XH21"/>
<evidence type="ECO:0000256" key="3">
    <source>
        <dbReference type="ARBA" id="ARBA00022475"/>
    </source>
</evidence>
<dbReference type="Pfam" id="PF07963">
    <property type="entry name" value="N_methyl"/>
    <property type="match status" value="1"/>
</dbReference>
<comment type="similarity">
    <text evidence="2">Belongs to the GSP I family.</text>
</comment>
<dbReference type="EMBL" id="PZKL01000039">
    <property type="protein sequence ID" value="PTH79717.1"/>
    <property type="molecule type" value="Genomic_DNA"/>
</dbReference>
<evidence type="ECO:0000256" key="7">
    <source>
        <dbReference type="ARBA" id="ARBA00022989"/>
    </source>
</evidence>
<evidence type="ECO:0000256" key="5">
    <source>
        <dbReference type="ARBA" id="ARBA00022519"/>
    </source>
</evidence>
<feature type="transmembrane region" description="Helical" evidence="9">
    <location>
        <begin position="12"/>
        <end position="35"/>
    </location>
</feature>
<protein>
    <submittedName>
        <fullName evidence="10">Prepilin-type cleavage/methylation domain-containing protein</fullName>
    </submittedName>
</protein>
<dbReference type="PANTHER" id="PTHR38779">
    <property type="entry name" value="TYPE II SECRETION SYSTEM PROTEIN I-RELATED"/>
    <property type="match status" value="1"/>
</dbReference>
<evidence type="ECO:0000313" key="10">
    <source>
        <dbReference type="EMBL" id="PTH79717.1"/>
    </source>
</evidence>
<evidence type="ECO:0000256" key="9">
    <source>
        <dbReference type="SAM" id="Phobius"/>
    </source>
</evidence>
<reference evidence="10 11" key="1">
    <citation type="submission" date="2018-03" db="EMBL/GenBank/DDBJ databases">
        <title>Aeromonas veronii whole genome sequencing and analysis.</title>
        <authorList>
            <person name="Xie H."/>
            <person name="Liu T."/>
            <person name="Wang K."/>
        </authorList>
    </citation>
    <scope>NUCLEOTIDE SEQUENCE [LARGE SCALE GENOMIC DNA]</scope>
    <source>
        <strain evidence="10 11">XH.VA.1</strain>
    </source>
</reference>
<dbReference type="PROSITE" id="PS00409">
    <property type="entry name" value="PROKAR_NTER_METHYL"/>
    <property type="match status" value="1"/>
</dbReference>
<proteinExistence type="inferred from homology"/>
<name>A0A2S3XH21_AERVE</name>
<dbReference type="GO" id="GO:0005886">
    <property type="term" value="C:plasma membrane"/>
    <property type="evidence" value="ECO:0007669"/>
    <property type="project" value="UniProtKB-SubCell"/>
</dbReference>
<keyword evidence="7 9" id="KW-1133">Transmembrane helix</keyword>
<comment type="subcellular location">
    <subcellularLocation>
        <location evidence="1">Cell inner membrane</location>
        <topology evidence="1">Single-pass membrane protein</topology>
    </subcellularLocation>
</comment>
<comment type="caution">
    <text evidence="10">The sequence shown here is derived from an EMBL/GenBank/DDBJ whole genome shotgun (WGS) entry which is preliminary data.</text>
</comment>
<dbReference type="NCBIfam" id="TIGR02532">
    <property type="entry name" value="IV_pilin_GFxxxE"/>
    <property type="match status" value="1"/>
</dbReference>
<evidence type="ECO:0000313" key="11">
    <source>
        <dbReference type="Proteomes" id="UP000241986"/>
    </source>
</evidence>
<gene>
    <name evidence="10" type="ORF">DAA48_17520</name>
</gene>
<keyword evidence="8 9" id="KW-0472">Membrane</keyword>
<evidence type="ECO:0000256" key="2">
    <source>
        <dbReference type="ARBA" id="ARBA00008358"/>
    </source>
</evidence>